<proteinExistence type="predicted"/>
<evidence type="ECO:0000313" key="2">
    <source>
        <dbReference type="EMBL" id="MDT9685859.1"/>
    </source>
</evidence>
<sequence>MAASTQPLPTPSKRVPGQSPGPAPLSTACAPLTSEPPLADAAPLTSEPPLADAAPLTSEPPLADAAPLTSEPTARGTAGGPESPRT</sequence>
<accession>A0ABU3QSY1</accession>
<protein>
    <submittedName>
        <fullName evidence="2">Uncharacterized protein</fullName>
    </submittedName>
</protein>
<evidence type="ECO:0000313" key="3">
    <source>
        <dbReference type="Proteomes" id="UP001250181"/>
    </source>
</evidence>
<name>A0ABU3QSY1_9ACTN</name>
<evidence type="ECO:0000256" key="1">
    <source>
        <dbReference type="SAM" id="MobiDB-lite"/>
    </source>
</evidence>
<keyword evidence="3" id="KW-1185">Reference proteome</keyword>
<dbReference type="EMBL" id="JAWCTQ010000049">
    <property type="protein sequence ID" value="MDT9685859.1"/>
    <property type="molecule type" value="Genomic_DNA"/>
</dbReference>
<reference evidence="2 3" key="1">
    <citation type="submission" date="2023-09" db="EMBL/GenBank/DDBJ databases">
        <title>Streptomyces sp. nov.: A antagonism against Alternaria gaisen Producing Streptochlin, Isolated from Tamarix root soil.</title>
        <authorList>
            <person name="Chen Y."/>
        </authorList>
    </citation>
    <scope>NUCLEOTIDE SEQUENCE [LARGE SCALE GENOMIC DNA]</scope>
    <source>
        <strain evidence="2 3">TRM76323</strain>
    </source>
</reference>
<gene>
    <name evidence="2" type="ORF">RND61_27890</name>
</gene>
<feature type="region of interest" description="Disordered" evidence="1">
    <location>
        <begin position="1"/>
        <end position="86"/>
    </location>
</feature>
<dbReference type="RefSeq" id="WP_315880896.1">
    <property type="nucleotide sequence ID" value="NZ_JAWCTQ010000049.1"/>
</dbReference>
<organism evidence="2 3">
    <name type="scientific">Streptomyces tamarix</name>
    <dbReference type="NCBI Taxonomy" id="3078565"/>
    <lineage>
        <taxon>Bacteria</taxon>
        <taxon>Bacillati</taxon>
        <taxon>Actinomycetota</taxon>
        <taxon>Actinomycetes</taxon>
        <taxon>Kitasatosporales</taxon>
        <taxon>Streptomycetaceae</taxon>
        <taxon>Streptomyces</taxon>
    </lineage>
</organism>
<comment type="caution">
    <text evidence="2">The sequence shown here is derived from an EMBL/GenBank/DDBJ whole genome shotgun (WGS) entry which is preliminary data.</text>
</comment>
<dbReference type="Proteomes" id="UP001250181">
    <property type="component" value="Unassembled WGS sequence"/>
</dbReference>